<dbReference type="EMBL" id="CM007654">
    <property type="protein sequence ID" value="ONI13162.1"/>
    <property type="molecule type" value="Genomic_DNA"/>
</dbReference>
<dbReference type="PANTHER" id="PTHR31373">
    <property type="entry name" value="OS06G0652100 PROTEIN"/>
    <property type="match status" value="1"/>
</dbReference>
<evidence type="ECO:0000313" key="2">
    <source>
        <dbReference type="EMBL" id="ONI13162.1"/>
    </source>
</evidence>
<reference evidence="2 3" key="1">
    <citation type="journal article" date="2013" name="Nat. Genet.">
        <title>The high-quality draft genome of peach (Prunus persica) identifies unique patterns of genetic diversity, domestication and genome evolution.</title>
        <authorList>
            <consortium name="International Peach Genome Initiative"/>
            <person name="Verde I."/>
            <person name="Abbott A.G."/>
            <person name="Scalabrin S."/>
            <person name="Jung S."/>
            <person name="Shu S."/>
            <person name="Marroni F."/>
            <person name="Zhebentyayeva T."/>
            <person name="Dettori M.T."/>
            <person name="Grimwood J."/>
            <person name="Cattonaro F."/>
            <person name="Zuccolo A."/>
            <person name="Rossini L."/>
            <person name="Jenkins J."/>
            <person name="Vendramin E."/>
            <person name="Meisel L.A."/>
            <person name="Decroocq V."/>
            <person name="Sosinski B."/>
            <person name="Prochnik S."/>
            <person name="Mitros T."/>
            <person name="Policriti A."/>
            <person name="Cipriani G."/>
            <person name="Dondini L."/>
            <person name="Ficklin S."/>
            <person name="Goodstein D.M."/>
            <person name="Xuan P."/>
            <person name="Del Fabbro C."/>
            <person name="Aramini V."/>
            <person name="Copetti D."/>
            <person name="Gonzalez S."/>
            <person name="Horner D.S."/>
            <person name="Falchi R."/>
            <person name="Lucas S."/>
            <person name="Mica E."/>
            <person name="Maldonado J."/>
            <person name="Lazzari B."/>
            <person name="Bielenberg D."/>
            <person name="Pirona R."/>
            <person name="Miculan M."/>
            <person name="Barakat A."/>
            <person name="Testolin R."/>
            <person name="Stella A."/>
            <person name="Tartarini S."/>
            <person name="Tonutti P."/>
            <person name="Arus P."/>
            <person name="Orellana A."/>
            <person name="Wells C."/>
            <person name="Main D."/>
            <person name="Vizzotto G."/>
            <person name="Silva H."/>
            <person name="Salamini F."/>
            <person name="Schmutz J."/>
            <person name="Morgante M."/>
            <person name="Rokhsar D.S."/>
        </authorList>
    </citation>
    <scope>NUCLEOTIDE SEQUENCE [LARGE SCALE GENOMIC DNA]</scope>
    <source>
        <strain evidence="3">cv. Nemared</strain>
    </source>
</reference>
<dbReference type="InterPro" id="IPR056690">
    <property type="entry name" value="DUF7788"/>
</dbReference>
<gene>
    <name evidence="2" type="ORF">PRUPE_4G206600</name>
</gene>
<dbReference type="Proteomes" id="UP000006882">
    <property type="component" value="Chromosome G4"/>
</dbReference>
<dbReference type="PANTHER" id="PTHR31373:SF17">
    <property type="entry name" value="OS06G0652100 PROTEIN"/>
    <property type="match status" value="1"/>
</dbReference>
<protein>
    <recommendedName>
        <fullName evidence="1">DUF7788 domain-containing protein</fullName>
    </recommendedName>
</protein>
<evidence type="ECO:0000313" key="3">
    <source>
        <dbReference type="Proteomes" id="UP000006882"/>
    </source>
</evidence>
<organism evidence="2 3">
    <name type="scientific">Prunus persica</name>
    <name type="common">Peach</name>
    <name type="synonym">Amygdalus persica</name>
    <dbReference type="NCBI Taxonomy" id="3760"/>
    <lineage>
        <taxon>Eukaryota</taxon>
        <taxon>Viridiplantae</taxon>
        <taxon>Streptophyta</taxon>
        <taxon>Embryophyta</taxon>
        <taxon>Tracheophyta</taxon>
        <taxon>Spermatophyta</taxon>
        <taxon>Magnoliopsida</taxon>
        <taxon>eudicotyledons</taxon>
        <taxon>Gunneridae</taxon>
        <taxon>Pentapetalae</taxon>
        <taxon>rosids</taxon>
        <taxon>fabids</taxon>
        <taxon>Rosales</taxon>
        <taxon>Rosaceae</taxon>
        <taxon>Amygdaloideae</taxon>
        <taxon>Amygdaleae</taxon>
        <taxon>Prunus</taxon>
    </lineage>
</organism>
<accession>A0A251PNR6</accession>
<feature type="domain" description="DUF7788" evidence="1">
    <location>
        <begin position="10"/>
        <end position="104"/>
    </location>
</feature>
<dbReference type="InterPro" id="IPR011205">
    <property type="entry name" value="UCP015417_vWA"/>
</dbReference>
<keyword evidence="3" id="KW-1185">Reference proteome</keyword>
<proteinExistence type="predicted"/>
<dbReference type="Pfam" id="PF25043">
    <property type="entry name" value="DUF7788"/>
    <property type="match status" value="1"/>
</dbReference>
<evidence type="ECO:0000259" key="1">
    <source>
        <dbReference type="Pfam" id="PF25043"/>
    </source>
</evidence>
<name>A0A251PNR6_PRUPE</name>
<sequence length="147" mass="17007">MNCNSNEPMILEVFDLILEVAVKENLKAEQMIKKVIVFTTHLQPTDSRISHVQYDALRSIFETIRNKFRDKGYGDDAVPHILYFNEEEHPWICTQHPGFTIMSGKCCHPHPLATPERQAITFMEKLGKDNKVQMGKIKVELLLLLEK</sequence>
<dbReference type="Gramene" id="ONI13162">
    <property type="protein sequence ID" value="ONI13162"/>
    <property type="gene ID" value="PRUPE_4G206600"/>
</dbReference>
<dbReference type="AlphaFoldDB" id="A0A251PNR6"/>